<dbReference type="CDD" id="cd17325">
    <property type="entry name" value="MFS_MdtG_SLC18_like"/>
    <property type="match status" value="1"/>
</dbReference>
<name>A0A9W4IEG0_9EURO</name>
<keyword evidence="3" id="KW-0813">Transport</keyword>
<feature type="transmembrane region" description="Helical" evidence="8">
    <location>
        <begin position="233"/>
        <end position="253"/>
    </location>
</feature>
<evidence type="ECO:0000313" key="10">
    <source>
        <dbReference type="EMBL" id="CAG8287977.1"/>
    </source>
</evidence>
<feature type="domain" description="Major facilitator superfamily (MFS) profile" evidence="9">
    <location>
        <begin position="74"/>
        <end position="533"/>
    </location>
</feature>
<feature type="transmembrane region" description="Helical" evidence="8">
    <location>
        <begin position="175"/>
        <end position="193"/>
    </location>
</feature>
<accession>A0A9W4IEG0</accession>
<protein>
    <recommendedName>
        <fullName evidence="9">Major facilitator superfamily (MFS) profile domain-containing protein</fullName>
    </recommendedName>
</protein>
<comment type="similarity">
    <text evidence="2">Belongs to the major facilitator superfamily. Vesicular transporter family.</text>
</comment>
<feature type="transmembrane region" description="Helical" evidence="8">
    <location>
        <begin position="116"/>
        <end position="136"/>
    </location>
</feature>
<evidence type="ECO:0000256" key="7">
    <source>
        <dbReference type="SAM" id="MobiDB-lite"/>
    </source>
</evidence>
<dbReference type="Gene3D" id="1.20.1250.20">
    <property type="entry name" value="MFS general substrate transporter like domains"/>
    <property type="match status" value="1"/>
</dbReference>
<feature type="transmembrane region" description="Helical" evidence="8">
    <location>
        <begin position="315"/>
        <end position="334"/>
    </location>
</feature>
<feature type="transmembrane region" description="Helical" evidence="8">
    <location>
        <begin position="527"/>
        <end position="548"/>
    </location>
</feature>
<sequence length="564" mass="61589">MLGSELVRRRDKKILNIKCILLGCIHFDDVIGFLSLSLAPRFFFLSFFFTTDHFAMEITKEPWGYSWRSSRILIVSSITVALFAETFLFGFLTPILSYMLEERLHIDPSQTQRYTTALLTGHGFVGLVSAPIIAYLAEKTASQKTPLLFSLAGCLVGTLMIAFSTSVWVLFTGRVLQGAAGAGTWVVGFALLANNVDKRNLGASMGMAMSFVTAGMVGGPTVSGALLQMFGYWTAWSLPLLVLALDIIARLVMIEPRPSSDKDLKTPDNSIGDENSPEESTALLSDAQPTKQSDYGVEGQGDQKRKYYKAMLSDARVLISLANVVVVASLMSGINNTLPVHLRDVFGWKSFLISMMFFCLQVPNIVLSGPAGWLRDRLGLRGPTTFGWVATVPLILLMGAPGDSHFPWAGGDAAGKSIFSCSLLALGSVLPLVRGVGAVQLACKFPDVNLSSTKLTMVSDVVKDMEAKDPRVFEANRSNLRVFSMTEVSFSLGMMLGPLLTGSLFETIGFFYMAVALGKLSSVSHQVFYPIYLRFIAFICFIQAILSWRWLDTKLPSLEAESPA</sequence>
<dbReference type="Pfam" id="PF07690">
    <property type="entry name" value="MFS_1"/>
    <property type="match status" value="1"/>
</dbReference>
<dbReference type="PANTHER" id="PTHR23506">
    <property type="entry name" value="GH10249P"/>
    <property type="match status" value="1"/>
</dbReference>
<keyword evidence="5 8" id="KW-1133">Transmembrane helix</keyword>
<comment type="caution">
    <text evidence="10">The sequence shown here is derived from an EMBL/GenBank/DDBJ whole genome shotgun (WGS) entry which is preliminary data.</text>
</comment>
<reference evidence="10" key="1">
    <citation type="submission" date="2021-07" db="EMBL/GenBank/DDBJ databases">
        <authorList>
            <person name="Branca A.L. A."/>
        </authorList>
    </citation>
    <scope>NUCLEOTIDE SEQUENCE</scope>
</reference>
<dbReference type="InterPro" id="IPR020846">
    <property type="entry name" value="MFS_dom"/>
</dbReference>
<evidence type="ECO:0000256" key="6">
    <source>
        <dbReference type="ARBA" id="ARBA00023136"/>
    </source>
</evidence>
<dbReference type="GO" id="GO:0016020">
    <property type="term" value="C:membrane"/>
    <property type="evidence" value="ECO:0007669"/>
    <property type="project" value="UniProtKB-SubCell"/>
</dbReference>
<feature type="transmembrane region" description="Helical" evidence="8">
    <location>
        <begin position="205"/>
        <end position="227"/>
    </location>
</feature>
<dbReference type="InterPro" id="IPR011701">
    <property type="entry name" value="MFS"/>
</dbReference>
<feature type="region of interest" description="Disordered" evidence="7">
    <location>
        <begin position="259"/>
        <end position="299"/>
    </location>
</feature>
<dbReference type="AlphaFoldDB" id="A0A9W4IEG0"/>
<evidence type="ECO:0000313" key="11">
    <source>
        <dbReference type="Proteomes" id="UP001152649"/>
    </source>
</evidence>
<feature type="transmembrane region" description="Helical" evidence="8">
    <location>
        <begin position="148"/>
        <end position="169"/>
    </location>
</feature>
<dbReference type="OrthoDB" id="5086884at2759"/>
<evidence type="ECO:0000256" key="3">
    <source>
        <dbReference type="ARBA" id="ARBA00022448"/>
    </source>
</evidence>
<evidence type="ECO:0000256" key="1">
    <source>
        <dbReference type="ARBA" id="ARBA00004141"/>
    </source>
</evidence>
<dbReference type="PROSITE" id="PS50850">
    <property type="entry name" value="MFS"/>
    <property type="match status" value="1"/>
</dbReference>
<keyword evidence="6 8" id="KW-0472">Membrane</keyword>
<feature type="compositionally biased region" description="Polar residues" evidence="7">
    <location>
        <begin position="267"/>
        <end position="293"/>
    </location>
</feature>
<evidence type="ECO:0000259" key="9">
    <source>
        <dbReference type="PROSITE" id="PS50850"/>
    </source>
</evidence>
<dbReference type="Proteomes" id="UP001152649">
    <property type="component" value="Unassembled WGS sequence"/>
</dbReference>
<dbReference type="InterPro" id="IPR050930">
    <property type="entry name" value="MFS_Vesicular_Transporter"/>
</dbReference>
<feature type="transmembrane region" description="Helical" evidence="8">
    <location>
        <begin position="490"/>
        <end position="515"/>
    </location>
</feature>
<dbReference type="PANTHER" id="PTHR23506:SF35">
    <property type="entry name" value="MAJOR FACILITATOR SUPERFAMILY (MFS) PROFILE DOMAIN-CONTAINING PROTEIN-RELATED"/>
    <property type="match status" value="1"/>
</dbReference>
<evidence type="ECO:0000256" key="8">
    <source>
        <dbReference type="SAM" id="Phobius"/>
    </source>
</evidence>
<dbReference type="InterPro" id="IPR001958">
    <property type="entry name" value="Tet-R_TetA/multi-R_MdtG-like"/>
</dbReference>
<keyword evidence="4 8" id="KW-0812">Transmembrane</keyword>
<comment type="subcellular location">
    <subcellularLocation>
        <location evidence="1">Membrane</location>
        <topology evidence="1">Multi-pass membrane protein</topology>
    </subcellularLocation>
</comment>
<evidence type="ECO:0000256" key="4">
    <source>
        <dbReference type="ARBA" id="ARBA00022692"/>
    </source>
</evidence>
<proteinExistence type="inferred from homology"/>
<evidence type="ECO:0000256" key="5">
    <source>
        <dbReference type="ARBA" id="ARBA00022989"/>
    </source>
</evidence>
<feature type="transmembrane region" description="Helical" evidence="8">
    <location>
        <begin position="72"/>
        <end position="96"/>
    </location>
</feature>
<keyword evidence="11" id="KW-1185">Reference proteome</keyword>
<dbReference type="PRINTS" id="PR01035">
    <property type="entry name" value="TCRTETA"/>
</dbReference>
<feature type="transmembrane region" description="Helical" evidence="8">
    <location>
        <begin position="378"/>
        <end position="400"/>
    </location>
</feature>
<dbReference type="InterPro" id="IPR036259">
    <property type="entry name" value="MFS_trans_sf"/>
</dbReference>
<evidence type="ECO:0000256" key="2">
    <source>
        <dbReference type="ARBA" id="ARBA00006829"/>
    </source>
</evidence>
<feature type="transmembrane region" description="Helical" evidence="8">
    <location>
        <begin position="346"/>
        <end position="366"/>
    </location>
</feature>
<organism evidence="10 11">
    <name type="scientific">Penicillium salamii</name>
    <dbReference type="NCBI Taxonomy" id="1612424"/>
    <lineage>
        <taxon>Eukaryota</taxon>
        <taxon>Fungi</taxon>
        <taxon>Dikarya</taxon>
        <taxon>Ascomycota</taxon>
        <taxon>Pezizomycotina</taxon>
        <taxon>Eurotiomycetes</taxon>
        <taxon>Eurotiomycetidae</taxon>
        <taxon>Eurotiales</taxon>
        <taxon>Aspergillaceae</taxon>
        <taxon>Penicillium</taxon>
    </lineage>
</organism>
<dbReference type="SUPFAM" id="SSF103473">
    <property type="entry name" value="MFS general substrate transporter"/>
    <property type="match status" value="1"/>
</dbReference>
<dbReference type="EMBL" id="CAJVPG010000055">
    <property type="protein sequence ID" value="CAG8287977.1"/>
    <property type="molecule type" value="Genomic_DNA"/>
</dbReference>
<dbReference type="GO" id="GO:0022857">
    <property type="term" value="F:transmembrane transporter activity"/>
    <property type="evidence" value="ECO:0007669"/>
    <property type="project" value="InterPro"/>
</dbReference>
<gene>
    <name evidence="10" type="ORF">PSALAMII_LOCUS1571</name>
</gene>